<feature type="region of interest" description="Disordered" evidence="2">
    <location>
        <begin position="232"/>
        <end position="270"/>
    </location>
</feature>
<accession>A0A0S4JJE5</accession>
<feature type="region of interest" description="Disordered" evidence="2">
    <location>
        <begin position="1083"/>
        <end position="1103"/>
    </location>
</feature>
<gene>
    <name evidence="3" type="ORF">BSAL_32840</name>
</gene>
<evidence type="ECO:0000313" key="3">
    <source>
        <dbReference type="EMBL" id="CUG91589.1"/>
    </source>
</evidence>
<feature type="region of interest" description="Disordered" evidence="2">
    <location>
        <begin position="734"/>
        <end position="803"/>
    </location>
</feature>
<keyword evidence="4" id="KW-1185">Reference proteome</keyword>
<evidence type="ECO:0000313" key="4">
    <source>
        <dbReference type="Proteomes" id="UP000051952"/>
    </source>
</evidence>
<feature type="compositionally biased region" description="Pro residues" evidence="2">
    <location>
        <begin position="916"/>
        <end position="926"/>
    </location>
</feature>
<feature type="compositionally biased region" description="Polar residues" evidence="2">
    <location>
        <begin position="734"/>
        <end position="750"/>
    </location>
</feature>
<reference evidence="4" key="1">
    <citation type="submission" date="2015-09" db="EMBL/GenBank/DDBJ databases">
        <authorList>
            <consortium name="Pathogen Informatics"/>
        </authorList>
    </citation>
    <scope>NUCLEOTIDE SEQUENCE [LARGE SCALE GENOMIC DNA]</scope>
    <source>
        <strain evidence="4">Lake Konstanz</strain>
    </source>
</reference>
<feature type="compositionally biased region" description="Low complexity" evidence="2">
    <location>
        <begin position="866"/>
        <end position="884"/>
    </location>
</feature>
<feature type="compositionally biased region" description="Low complexity" evidence="2">
    <location>
        <begin position="241"/>
        <end position="252"/>
    </location>
</feature>
<feature type="compositionally biased region" description="Polar residues" evidence="2">
    <location>
        <begin position="892"/>
        <end position="908"/>
    </location>
</feature>
<feature type="region of interest" description="Disordered" evidence="2">
    <location>
        <begin position="316"/>
        <end position="381"/>
    </location>
</feature>
<feature type="compositionally biased region" description="Polar residues" evidence="2">
    <location>
        <begin position="367"/>
        <end position="381"/>
    </location>
</feature>
<sequence length="1440" mass="156500">MYELFAIIALAVVLLLGRLVLSWKARKSLEQIQPASSPPPPPTVAPPVVTTVTRSVSAQRRAAAGAESRDGPYDVLLIPTNGHAVTCTMTIGRTAGVHEGVCSLVATKPEGAPWATASSHALHPASRSSAADLMVRHLQLAAFLVEVDPTDGEFVLVSDRDELRQRAVVPQTSIVMSPAQQSVLVHQEAEYRDTKRHEELPSSDQFAKRRGRAPAYYRVGLLLQSHENPANTPLLQRQRPASSSHAAAESVSLTHQRSSGGVTVVGPSPPISKRPISTRAWSPSVIVMFKSRDDRIAFANYLRDFVRKCSDSSRVADDSRVVRRLSTPPVSRSPSKTPEHQHALAPLSAVPPTLMAEKSSPSKHMSRSISPRQTAVSQQHQQLTAAQVELIVASLNAKGFGSTGMRSTFWRDFVVNKFDDMPKLNTGRRTFDVTLSSVHCSDAESQPPAWVENPQLILPATSATNVSPRRTAVPVPTVEFQAAFHHPDAVVLNFVCSAPGSSSVEVAATLTTFVAPETVFGVVPSDTPSSTKPSTIKSIKGLCLHTVNTPATCRIAVSAPSAPAAERHIFDAYVAEIIQRRVIGKLHQNPRATFVNFYYSFDENEAIPVAEPTPSVTKVVVEPKVKPAIASLSLPTPSLDTWQSAAELRLETYTDMKRDLFNASQQRVEEEALYRNKLKCEFDAMQQRSDALHKITQDLHRKKVEQQRKEDEWNRQKLDNEADARLDAVASVSGSVKPLSQSSSTVSNRAPLSEELVGSPASLPQDVAPGSEEADDGRQASMGQPNDDGAQEGPLSIRSDEPVPPAAVATLPEEHVHATVVDQATHPNPGTLSLSPRSPPKADGRHASVLVVRPESIDGRSSLSRESSAAQPEPERSASPAPSRRSIETANKKLSSTSPSQVSQPNTIVQTVQPQSVPPPVTPSALPPKIAVIQPPKEVYTRCESTPVRNLSVLPTANELHESFVHTQDKNDDELLVSASSMHSNTLARSDLLAALTPLPLGKLLQFENQQKLQGGITPAVKLPSESTITFTTPRHTTAPIGTLRPLDISNSTPRPLGNRGSPTARPSPHLEKLRAAREEARGLLQTPTAAVQRPQQPLLSARRSQAVNPALLALECKESSHRAQSDVDMTDALLRLHRTCQQGALRLLTPTPEPQSNPLSALTDGVRLDNVLAMLINDEEIVRRRLCDTEFHKRRQLYADVTSVLDAMLVSQRQHLITSEAQQRAFIASSASDSWVMLWQQHYESVSSRSASRLDATTSDIISQLDAHTPPVSPSSRLGGTFNSTTSSIAQDSRPKPFHYATFAAGDLVHYHTPLMAPGNVDGVSVQHSNVVTEMLRCGVDRELKVVEPILEGCVFLLGDVLLDLNNVALHSHEHLREVLSERAMLVQRQLLHDDPDVEAWTCGDESSAARVMDVTAEQFPMEAVVMRRSDVVVLEVCT</sequence>
<name>A0A0S4JJE5_BODSA</name>
<evidence type="ECO:0000256" key="1">
    <source>
        <dbReference type="ARBA" id="ARBA00022581"/>
    </source>
</evidence>
<evidence type="ECO:0000256" key="2">
    <source>
        <dbReference type="SAM" id="MobiDB-lite"/>
    </source>
</evidence>
<feature type="compositionally biased region" description="Polar residues" evidence="2">
    <location>
        <begin position="1086"/>
        <end position="1103"/>
    </location>
</feature>
<proteinExistence type="predicted"/>
<dbReference type="PANTHER" id="PTHR13037">
    <property type="entry name" value="FORMIN"/>
    <property type="match status" value="1"/>
</dbReference>
<dbReference type="PANTHER" id="PTHR13037:SF24">
    <property type="entry name" value="POLYCOMB PROTEIN PCL-RELATED"/>
    <property type="match status" value="1"/>
</dbReference>
<protein>
    <submittedName>
        <fullName evidence="3">GPI-anchored surface protein, putative</fullName>
    </submittedName>
</protein>
<keyword evidence="1" id="KW-0945">Host-virus interaction</keyword>
<feature type="region of interest" description="Disordered" evidence="2">
    <location>
        <begin position="824"/>
        <end position="928"/>
    </location>
</feature>
<dbReference type="Proteomes" id="UP000051952">
    <property type="component" value="Unassembled WGS sequence"/>
</dbReference>
<feature type="region of interest" description="Disordered" evidence="2">
    <location>
        <begin position="1032"/>
        <end position="1071"/>
    </location>
</feature>
<organism evidence="3 4">
    <name type="scientific">Bodo saltans</name>
    <name type="common">Flagellated protozoan</name>
    <dbReference type="NCBI Taxonomy" id="75058"/>
    <lineage>
        <taxon>Eukaryota</taxon>
        <taxon>Discoba</taxon>
        <taxon>Euglenozoa</taxon>
        <taxon>Kinetoplastea</taxon>
        <taxon>Metakinetoplastina</taxon>
        <taxon>Eubodonida</taxon>
        <taxon>Bodonidae</taxon>
        <taxon>Bodo</taxon>
    </lineage>
</organism>
<dbReference type="EMBL" id="CYKH01001941">
    <property type="protein sequence ID" value="CUG91589.1"/>
    <property type="molecule type" value="Genomic_DNA"/>
</dbReference>
<dbReference type="VEuPathDB" id="TriTrypDB:BSAL_32840"/>
<feature type="compositionally biased region" description="Polar residues" evidence="2">
    <location>
        <begin position="825"/>
        <end position="836"/>
    </location>
</feature>